<proteinExistence type="inferred from homology"/>
<name>A0AAE8SWT9_9PEZI</name>
<dbReference type="GO" id="GO:0003735">
    <property type="term" value="F:structural constituent of ribosome"/>
    <property type="evidence" value="ECO:0007669"/>
    <property type="project" value="InterPro"/>
</dbReference>
<dbReference type="Proteomes" id="UP001187682">
    <property type="component" value="Unassembled WGS sequence"/>
</dbReference>
<evidence type="ECO:0000256" key="8">
    <source>
        <dbReference type="SAM" id="MobiDB-lite"/>
    </source>
</evidence>
<organism evidence="9 10">
    <name type="scientific">Cephalotrichum gorgonifer</name>
    <dbReference type="NCBI Taxonomy" id="2041049"/>
    <lineage>
        <taxon>Eukaryota</taxon>
        <taxon>Fungi</taxon>
        <taxon>Dikarya</taxon>
        <taxon>Ascomycota</taxon>
        <taxon>Pezizomycotina</taxon>
        <taxon>Sordariomycetes</taxon>
        <taxon>Hypocreomycetidae</taxon>
        <taxon>Microascales</taxon>
        <taxon>Microascaceae</taxon>
        <taxon>Cephalotrichum</taxon>
    </lineage>
</organism>
<keyword evidence="5" id="KW-0687">Ribonucleoprotein</keyword>
<evidence type="ECO:0000256" key="6">
    <source>
        <dbReference type="ARBA" id="ARBA00035137"/>
    </source>
</evidence>
<evidence type="ECO:0000313" key="10">
    <source>
        <dbReference type="Proteomes" id="UP001187682"/>
    </source>
</evidence>
<accession>A0AAE8SWT9</accession>
<evidence type="ECO:0000256" key="1">
    <source>
        <dbReference type="ARBA" id="ARBA00004173"/>
    </source>
</evidence>
<keyword evidence="3 9" id="KW-0689">Ribosomal protein</keyword>
<dbReference type="CDD" id="cd23701">
    <property type="entry name" value="At1g26750"/>
    <property type="match status" value="1"/>
</dbReference>
<protein>
    <recommendedName>
        <fullName evidence="6">Small ribosomal subunit protein mS23</fullName>
    </recommendedName>
    <alternativeName>
        <fullName evidence="7">37S ribosomal protein S25, mitochondrial</fullName>
    </alternativeName>
</protein>
<keyword evidence="10" id="KW-1185">Reference proteome</keyword>
<evidence type="ECO:0000256" key="3">
    <source>
        <dbReference type="ARBA" id="ARBA00022980"/>
    </source>
</evidence>
<dbReference type="Pfam" id="PF13741">
    <property type="entry name" value="MRP-S25"/>
    <property type="match status" value="1"/>
</dbReference>
<dbReference type="InterPro" id="IPR016939">
    <property type="entry name" value="Ribosomal_mS23_fun"/>
</dbReference>
<reference evidence="9" key="1">
    <citation type="submission" date="2018-03" db="EMBL/GenBank/DDBJ databases">
        <authorList>
            <person name="Guldener U."/>
        </authorList>
    </citation>
    <scope>NUCLEOTIDE SEQUENCE</scope>
</reference>
<dbReference type="AlphaFoldDB" id="A0AAE8SWT9"/>
<evidence type="ECO:0000256" key="5">
    <source>
        <dbReference type="ARBA" id="ARBA00023274"/>
    </source>
</evidence>
<dbReference type="GO" id="GO:0005763">
    <property type="term" value="C:mitochondrial small ribosomal subunit"/>
    <property type="evidence" value="ECO:0007669"/>
    <property type="project" value="InterPro"/>
</dbReference>
<dbReference type="EMBL" id="ONZQ02000008">
    <property type="protein sequence ID" value="SPO03332.1"/>
    <property type="molecule type" value="Genomic_DNA"/>
</dbReference>
<comment type="subcellular location">
    <subcellularLocation>
        <location evidence="1">Mitochondrion</location>
    </subcellularLocation>
</comment>
<evidence type="ECO:0000313" key="9">
    <source>
        <dbReference type="EMBL" id="SPO03332.1"/>
    </source>
</evidence>
<evidence type="ECO:0000256" key="7">
    <source>
        <dbReference type="ARBA" id="ARBA00035421"/>
    </source>
</evidence>
<gene>
    <name evidence="9" type="ORF">DNG_06014</name>
</gene>
<comment type="caution">
    <text evidence="9">The sequence shown here is derived from an EMBL/GenBank/DDBJ whole genome shotgun (WGS) entry which is preliminary data.</text>
</comment>
<dbReference type="PANTHER" id="PTHR37799:SF1">
    <property type="entry name" value="SMALL RIBOSOMAL SUBUNIT PROTEIN MS23"/>
    <property type="match status" value="1"/>
</dbReference>
<evidence type="ECO:0000256" key="4">
    <source>
        <dbReference type="ARBA" id="ARBA00023128"/>
    </source>
</evidence>
<dbReference type="InterPro" id="IPR059242">
    <property type="entry name" value="mS23_dom"/>
</dbReference>
<sequence length="242" mass="27795">MGRQIRPAKVFQMATQELKSRATQKYPFAEPPWYSALRSIPPAETIVRTPTVQLRVANTKQRRPKNVYRPQRIVFPEDSLRQTFYKDHPWELARPRMILELDGKDSRMLDWSKGVRQPGIALSGECVVQRQLWLMGSGTPKDEAYDTARREFYALRQEEEVERRIAKEEAQFVGAYFGKSRLEIGHQLESVQFENWKQWAGVEGEKMRSLHRGPDSAAPPPPASSESADFGDGPTHDLDAEL</sequence>
<comment type="similarity">
    <text evidence="2">Belongs to the mitochondrion-specific ribosomal protein mS23 family.</text>
</comment>
<evidence type="ECO:0000256" key="2">
    <source>
        <dbReference type="ARBA" id="ARBA00009864"/>
    </source>
</evidence>
<keyword evidence="4" id="KW-0496">Mitochondrion</keyword>
<dbReference type="PANTHER" id="PTHR37799">
    <property type="entry name" value="37S RIBOSOMAL PROTEIN S25, MITOCHONDRIAL"/>
    <property type="match status" value="1"/>
</dbReference>
<feature type="region of interest" description="Disordered" evidence="8">
    <location>
        <begin position="205"/>
        <end position="242"/>
    </location>
</feature>
<feature type="compositionally biased region" description="Basic and acidic residues" evidence="8">
    <location>
        <begin position="205"/>
        <end position="214"/>
    </location>
</feature>